<dbReference type="SMART" id="SM00062">
    <property type="entry name" value="PBPb"/>
    <property type="match status" value="1"/>
</dbReference>
<keyword evidence="7" id="KW-1185">Reference proteome</keyword>
<evidence type="ECO:0000256" key="3">
    <source>
        <dbReference type="ARBA" id="ARBA00022729"/>
    </source>
</evidence>
<sequence>MTKKIGVFLLVIMMVFLVGCVDNGGETAGESKEQTDTLHTILEKGTMTFAMTGAYPPFNYIDTDGSLIGFDIDIANAIAQKLGVEAEPVTVLWDGIIGGLTSKRFDMIIGSMAITEDRLEKVNFTDPYYYDGAQFFGRNDLGVKDISEIEDAVVGVVTGTTFQSFLEGMENIKDIMQFESDIDNMRAVQQNRTHGLVTGLLVGLNGIEKFNISLDPIGEPLYIEACAIAIRKEDPMLLEAVNNALQEMKDDGTYAQISEKWFGVNILEN</sequence>
<dbReference type="RefSeq" id="WP_132848422.1">
    <property type="nucleotide sequence ID" value="NZ_CP058648.1"/>
</dbReference>
<dbReference type="Gene3D" id="3.40.190.10">
    <property type="entry name" value="Periplasmic binding protein-like II"/>
    <property type="match status" value="2"/>
</dbReference>
<dbReference type="PANTHER" id="PTHR35936">
    <property type="entry name" value="MEMBRANE-BOUND LYTIC MUREIN TRANSGLYCOSYLASE F"/>
    <property type="match status" value="1"/>
</dbReference>
<evidence type="ECO:0000313" key="6">
    <source>
        <dbReference type="EMBL" id="TCQ02365.1"/>
    </source>
</evidence>
<dbReference type="OrthoDB" id="9775197at2"/>
<dbReference type="GO" id="GO:0030313">
    <property type="term" value="C:cell envelope"/>
    <property type="evidence" value="ECO:0007669"/>
    <property type="project" value="UniProtKB-SubCell"/>
</dbReference>
<evidence type="ECO:0000259" key="5">
    <source>
        <dbReference type="SMART" id="SM00062"/>
    </source>
</evidence>
<reference evidence="6 7" key="1">
    <citation type="submission" date="2019-03" db="EMBL/GenBank/DDBJ databases">
        <title>Genomic Encyclopedia of Type Strains, Phase IV (KMG-IV): sequencing the most valuable type-strain genomes for metagenomic binning, comparative biology and taxonomic classification.</title>
        <authorList>
            <person name="Goeker M."/>
        </authorList>
    </citation>
    <scope>NUCLEOTIDE SEQUENCE [LARGE SCALE GENOMIC DNA]</scope>
    <source>
        <strain evidence="6 7">DSM 100013</strain>
    </source>
</reference>
<accession>A0A4R2TM86</accession>
<dbReference type="InterPro" id="IPR001638">
    <property type="entry name" value="Solute-binding_3/MltF_N"/>
</dbReference>
<evidence type="ECO:0000256" key="2">
    <source>
        <dbReference type="ARBA" id="ARBA00010333"/>
    </source>
</evidence>
<dbReference type="InterPro" id="IPR018313">
    <property type="entry name" value="SBP_3_CS"/>
</dbReference>
<protein>
    <submittedName>
        <fullName evidence="6">Amino acid ABC transporter substrate-binding protein (PAAT family)</fullName>
    </submittedName>
</protein>
<keyword evidence="3" id="KW-0732">Signal</keyword>
<dbReference type="PROSITE" id="PS51257">
    <property type="entry name" value="PROKAR_LIPOPROTEIN"/>
    <property type="match status" value="1"/>
</dbReference>
<name>A0A4R2TM86_9FIRM</name>
<dbReference type="SUPFAM" id="SSF53850">
    <property type="entry name" value="Periplasmic binding protein-like II"/>
    <property type="match status" value="1"/>
</dbReference>
<evidence type="ECO:0000256" key="4">
    <source>
        <dbReference type="RuleBase" id="RU003744"/>
    </source>
</evidence>
<comment type="similarity">
    <text evidence="2 4">Belongs to the bacterial solute-binding protein 3 family.</text>
</comment>
<dbReference type="PANTHER" id="PTHR35936:SF19">
    <property type="entry name" value="AMINO-ACID-BINDING PROTEIN YXEM-RELATED"/>
    <property type="match status" value="1"/>
</dbReference>
<proteinExistence type="inferred from homology"/>
<evidence type="ECO:0000313" key="7">
    <source>
        <dbReference type="Proteomes" id="UP000295504"/>
    </source>
</evidence>
<dbReference type="Proteomes" id="UP000295504">
    <property type="component" value="Unassembled WGS sequence"/>
</dbReference>
<dbReference type="PROSITE" id="PS01039">
    <property type="entry name" value="SBP_BACTERIAL_3"/>
    <property type="match status" value="1"/>
</dbReference>
<organism evidence="6 7">
    <name type="scientific">Serpentinicella alkaliphila</name>
    <dbReference type="NCBI Taxonomy" id="1734049"/>
    <lineage>
        <taxon>Bacteria</taxon>
        <taxon>Bacillati</taxon>
        <taxon>Bacillota</taxon>
        <taxon>Clostridia</taxon>
        <taxon>Peptostreptococcales</taxon>
        <taxon>Natronincolaceae</taxon>
        <taxon>Serpentinicella</taxon>
    </lineage>
</organism>
<feature type="domain" description="Solute-binding protein family 3/N-terminal" evidence="5">
    <location>
        <begin position="46"/>
        <end position="265"/>
    </location>
</feature>
<dbReference type="EMBL" id="SLYC01000016">
    <property type="protein sequence ID" value="TCQ02365.1"/>
    <property type="molecule type" value="Genomic_DNA"/>
</dbReference>
<dbReference type="Pfam" id="PF00497">
    <property type="entry name" value="SBP_bac_3"/>
    <property type="match status" value="1"/>
</dbReference>
<gene>
    <name evidence="6" type="ORF">EDD79_101610</name>
</gene>
<evidence type="ECO:0000256" key="1">
    <source>
        <dbReference type="ARBA" id="ARBA00004196"/>
    </source>
</evidence>
<dbReference type="AlphaFoldDB" id="A0A4R2TM86"/>
<comment type="subcellular location">
    <subcellularLocation>
        <location evidence="1">Cell envelope</location>
    </subcellularLocation>
</comment>
<comment type="caution">
    <text evidence="6">The sequence shown here is derived from an EMBL/GenBank/DDBJ whole genome shotgun (WGS) entry which is preliminary data.</text>
</comment>